<accession>A0A1D7QRX1</accession>
<reference evidence="2 3" key="1">
    <citation type="submission" date="2015-08" db="EMBL/GenBank/DDBJ databases">
        <title>The complete genome sequence of Bacillus beveridgei MLTeJB.</title>
        <authorList>
            <person name="Hanson T.E."/>
            <person name="Mesa C."/>
            <person name="Basesman S.M."/>
            <person name="Oremland R.S."/>
        </authorList>
    </citation>
    <scope>NUCLEOTIDE SEQUENCE [LARGE SCALE GENOMIC DNA]</scope>
    <source>
        <strain evidence="2 3">MLTeJB</strain>
    </source>
</reference>
<name>A0A1D7QRX1_9BACI</name>
<evidence type="ECO:0000256" key="1">
    <source>
        <dbReference type="ARBA" id="ARBA00022825"/>
    </source>
</evidence>
<keyword evidence="2" id="KW-0645">Protease</keyword>
<dbReference type="STRING" id="632773.BBEV_0372"/>
<keyword evidence="1" id="KW-0378">Hydrolase</keyword>
<dbReference type="KEGG" id="bbev:BBEV_0372"/>
<dbReference type="Gene3D" id="2.40.10.10">
    <property type="entry name" value="Trypsin-like serine proteases"/>
    <property type="match status" value="2"/>
</dbReference>
<organism evidence="2 3">
    <name type="scientific">Salisediminibacterium beveridgei</name>
    <dbReference type="NCBI Taxonomy" id="632773"/>
    <lineage>
        <taxon>Bacteria</taxon>
        <taxon>Bacillati</taxon>
        <taxon>Bacillota</taxon>
        <taxon>Bacilli</taxon>
        <taxon>Bacillales</taxon>
        <taxon>Bacillaceae</taxon>
        <taxon>Salisediminibacterium</taxon>
    </lineage>
</organism>
<dbReference type="SUPFAM" id="SSF50494">
    <property type="entry name" value="Trypsin-like serine proteases"/>
    <property type="match status" value="1"/>
</dbReference>
<dbReference type="PANTHER" id="PTHR43019:SF23">
    <property type="entry name" value="PROTEASE DO-LIKE 5, CHLOROPLASTIC"/>
    <property type="match status" value="1"/>
</dbReference>
<keyword evidence="1" id="KW-0720">Serine protease</keyword>
<dbReference type="AlphaFoldDB" id="A0A1D7QRX1"/>
<dbReference type="GO" id="GO:0008236">
    <property type="term" value="F:serine-type peptidase activity"/>
    <property type="evidence" value="ECO:0007669"/>
    <property type="project" value="UniProtKB-KW"/>
</dbReference>
<dbReference type="OrthoDB" id="9766361at2"/>
<keyword evidence="3" id="KW-1185">Reference proteome</keyword>
<dbReference type="EMBL" id="CP012502">
    <property type="protein sequence ID" value="AOM81766.1"/>
    <property type="molecule type" value="Genomic_DNA"/>
</dbReference>
<evidence type="ECO:0000313" key="3">
    <source>
        <dbReference type="Proteomes" id="UP000094463"/>
    </source>
</evidence>
<sequence>MSVDPKHPFTPQGTKTKCFISMIVFTLLFFMAACQNEPDQKNAIFAPMNNYELELRESIVESQFYRERIPKELLHPVVSIQSTHQNGTGFYISDHHIVTAGHVVQGSVLITFFNEHDDSAYGHVIGFDRSRDIALIKVIGKEQTPSPMTFSKAYPETGDAVVLHSAKEKVQGEVTNVDKQIEIAQNIQDSLITINIPVQQGQSGSPVTDSENLVIGFVTARSLIDDETTFVMPMTELIESVNEWIDSPLSPNQILTKY</sequence>
<dbReference type="Pfam" id="PF13365">
    <property type="entry name" value="Trypsin_2"/>
    <property type="match status" value="1"/>
</dbReference>
<dbReference type="Proteomes" id="UP000094463">
    <property type="component" value="Chromosome"/>
</dbReference>
<dbReference type="InterPro" id="IPR009003">
    <property type="entry name" value="Peptidase_S1_PA"/>
</dbReference>
<evidence type="ECO:0000313" key="2">
    <source>
        <dbReference type="EMBL" id="AOM81766.1"/>
    </source>
</evidence>
<proteinExistence type="predicted"/>
<gene>
    <name evidence="2" type="ORF">BBEV_0372</name>
</gene>
<protein>
    <submittedName>
        <fullName evidence="2">Serine protease MucD/AlgY associated with sigma factor RpoE</fullName>
    </submittedName>
</protein>
<dbReference type="InterPro" id="IPR043504">
    <property type="entry name" value="Peptidase_S1_PA_chymotrypsin"/>
</dbReference>
<dbReference type="PANTHER" id="PTHR43019">
    <property type="entry name" value="SERINE ENDOPROTEASE DEGS"/>
    <property type="match status" value="1"/>
</dbReference>
<dbReference type="GO" id="GO:0006508">
    <property type="term" value="P:proteolysis"/>
    <property type="evidence" value="ECO:0007669"/>
    <property type="project" value="UniProtKB-KW"/>
</dbReference>
<dbReference type="PROSITE" id="PS51257">
    <property type="entry name" value="PROKAR_LIPOPROTEIN"/>
    <property type="match status" value="1"/>
</dbReference>
<dbReference type="RefSeq" id="WP_069363907.1">
    <property type="nucleotide sequence ID" value="NZ_CP012502.1"/>
</dbReference>